<protein>
    <submittedName>
        <fullName evidence="8">Putative MFS family arabinose efflux permease</fullName>
    </submittedName>
</protein>
<dbReference type="InterPro" id="IPR050189">
    <property type="entry name" value="MFS_Efflux_Transporters"/>
</dbReference>
<comment type="caution">
    <text evidence="8">The sequence shown here is derived from an EMBL/GenBank/DDBJ whole genome shotgun (WGS) entry which is preliminary data.</text>
</comment>
<feature type="transmembrane region" description="Helical" evidence="6">
    <location>
        <begin position="259"/>
        <end position="279"/>
    </location>
</feature>
<keyword evidence="2" id="KW-1003">Cell membrane</keyword>
<feature type="transmembrane region" description="Helical" evidence="6">
    <location>
        <begin position="372"/>
        <end position="391"/>
    </location>
</feature>
<dbReference type="RefSeq" id="WP_111397637.1">
    <property type="nucleotide sequence ID" value="NZ_QKYU01000007.1"/>
</dbReference>
<accession>A0A2W7IJA1</accession>
<keyword evidence="3 6" id="KW-0812">Transmembrane</keyword>
<keyword evidence="9" id="KW-1185">Reference proteome</keyword>
<dbReference type="InterPro" id="IPR020846">
    <property type="entry name" value="MFS_dom"/>
</dbReference>
<sequence length="393" mass="40532">MAQLHPDRPQTELDSRQLVTRLLLAFGLGAYASALGTRLLDPMMTLIGTDFLAEPRQTALLASAFALPYALIQPVLGPIGDALGKRRVVGWSLLGLAVSALLCALAPSFWWLFAARILAGLTAGGTMPLTLAVFGDSVPLVRRQVAISRLLMFAIAGQVSGGALAGVLAPLLGWRGVLALSALTALAGWFAARGGPAEPRLPLNFGQSFRRTGTILANPAARLLFGAVFIEGCLIFGLFPYLGPLLVERGLGGATQAGLSIASFGLGGFLYTLLAGIILRAIGQSGLIRLGAICVAAGLLSVGLASTLPMVPAGTILMGFGFFAVHGSIQTRVTEVAPHARGSAVSMHAFWFFLGQSIGPLAFGLLAAPAGVLPAVVLCGAGILGLGFYLARR</sequence>
<dbReference type="CDD" id="cd17324">
    <property type="entry name" value="MFS_NepI_like"/>
    <property type="match status" value="1"/>
</dbReference>
<proteinExistence type="predicted"/>
<evidence type="ECO:0000256" key="4">
    <source>
        <dbReference type="ARBA" id="ARBA00022989"/>
    </source>
</evidence>
<feature type="transmembrane region" description="Helical" evidence="6">
    <location>
        <begin position="286"/>
        <end position="305"/>
    </location>
</feature>
<dbReference type="GO" id="GO:0022857">
    <property type="term" value="F:transmembrane transporter activity"/>
    <property type="evidence" value="ECO:0007669"/>
    <property type="project" value="InterPro"/>
</dbReference>
<feature type="transmembrane region" description="Helical" evidence="6">
    <location>
        <begin position="174"/>
        <end position="192"/>
    </location>
</feature>
<organism evidence="8 9">
    <name type="scientific">Humitalea rosea</name>
    <dbReference type="NCBI Taxonomy" id="990373"/>
    <lineage>
        <taxon>Bacteria</taxon>
        <taxon>Pseudomonadati</taxon>
        <taxon>Pseudomonadota</taxon>
        <taxon>Alphaproteobacteria</taxon>
        <taxon>Acetobacterales</taxon>
        <taxon>Roseomonadaceae</taxon>
        <taxon>Humitalea</taxon>
    </lineage>
</organism>
<evidence type="ECO:0000259" key="7">
    <source>
        <dbReference type="PROSITE" id="PS50850"/>
    </source>
</evidence>
<evidence type="ECO:0000256" key="3">
    <source>
        <dbReference type="ARBA" id="ARBA00022692"/>
    </source>
</evidence>
<feature type="transmembrane region" description="Helical" evidence="6">
    <location>
        <begin position="311"/>
        <end position="329"/>
    </location>
</feature>
<feature type="transmembrane region" description="Helical" evidence="6">
    <location>
        <begin position="349"/>
        <end position="366"/>
    </location>
</feature>
<reference evidence="8 9" key="1">
    <citation type="submission" date="2018-06" db="EMBL/GenBank/DDBJ databases">
        <title>Genomic Encyclopedia of Archaeal and Bacterial Type Strains, Phase II (KMG-II): from individual species to whole genera.</title>
        <authorList>
            <person name="Goeker M."/>
        </authorList>
    </citation>
    <scope>NUCLEOTIDE SEQUENCE [LARGE SCALE GENOMIC DNA]</scope>
    <source>
        <strain evidence="8 9">DSM 24525</strain>
    </source>
</reference>
<feature type="transmembrane region" description="Helical" evidence="6">
    <location>
        <begin position="220"/>
        <end position="239"/>
    </location>
</feature>
<feature type="transmembrane region" description="Helical" evidence="6">
    <location>
        <begin position="21"/>
        <end position="39"/>
    </location>
</feature>
<evidence type="ECO:0000256" key="1">
    <source>
        <dbReference type="ARBA" id="ARBA00004651"/>
    </source>
</evidence>
<keyword evidence="4 6" id="KW-1133">Transmembrane helix</keyword>
<name>A0A2W7IJA1_9PROT</name>
<evidence type="ECO:0000256" key="5">
    <source>
        <dbReference type="ARBA" id="ARBA00023136"/>
    </source>
</evidence>
<dbReference type="AlphaFoldDB" id="A0A2W7IJA1"/>
<evidence type="ECO:0000313" key="9">
    <source>
        <dbReference type="Proteomes" id="UP000249688"/>
    </source>
</evidence>
<dbReference type="PROSITE" id="PS50850">
    <property type="entry name" value="MFS"/>
    <property type="match status" value="1"/>
</dbReference>
<feature type="transmembrane region" description="Helical" evidence="6">
    <location>
        <begin position="117"/>
        <end position="138"/>
    </location>
</feature>
<dbReference type="OrthoDB" id="7930524at2"/>
<dbReference type="PANTHER" id="PTHR43124">
    <property type="entry name" value="PURINE EFFLUX PUMP PBUE"/>
    <property type="match status" value="1"/>
</dbReference>
<feature type="transmembrane region" description="Helical" evidence="6">
    <location>
        <begin position="150"/>
        <end position="168"/>
    </location>
</feature>
<evidence type="ECO:0000256" key="6">
    <source>
        <dbReference type="SAM" id="Phobius"/>
    </source>
</evidence>
<evidence type="ECO:0000256" key="2">
    <source>
        <dbReference type="ARBA" id="ARBA00022475"/>
    </source>
</evidence>
<dbReference type="GO" id="GO:0005886">
    <property type="term" value="C:plasma membrane"/>
    <property type="evidence" value="ECO:0007669"/>
    <property type="project" value="UniProtKB-SubCell"/>
</dbReference>
<comment type="subcellular location">
    <subcellularLocation>
        <location evidence="1">Cell membrane</location>
        <topology evidence="1">Multi-pass membrane protein</topology>
    </subcellularLocation>
</comment>
<keyword evidence="5 6" id="KW-0472">Membrane</keyword>
<feature type="transmembrane region" description="Helical" evidence="6">
    <location>
        <begin position="59"/>
        <end position="76"/>
    </location>
</feature>
<dbReference type="PANTHER" id="PTHR43124:SF3">
    <property type="entry name" value="CHLORAMPHENICOL EFFLUX PUMP RV0191"/>
    <property type="match status" value="1"/>
</dbReference>
<dbReference type="InterPro" id="IPR036259">
    <property type="entry name" value="MFS_trans_sf"/>
</dbReference>
<dbReference type="Proteomes" id="UP000249688">
    <property type="component" value="Unassembled WGS sequence"/>
</dbReference>
<dbReference type="Pfam" id="PF07690">
    <property type="entry name" value="MFS_1"/>
    <property type="match status" value="1"/>
</dbReference>
<dbReference type="SUPFAM" id="SSF103473">
    <property type="entry name" value="MFS general substrate transporter"/>
    <property type="match status" value="1"/>
</dbReference>
<dbReference type="EMBL" id="QKYU01000007">
    <property type="protein sequence ID" value="PZW47034.1"/>
    <property type="molecule type" value="Genomic_DNA"/>
</dbReference>
<dbReference type="Gene3D" id="1.20.1250.20">
    <property type="entry name" value="MFS general substrate transporter like domains"/>
    <property type="match status" value="1"/>
</dbReference>
<feature type="domain" description="Major facilitator superfamily (MFS) profile" evidence="7">
    <location>
        <begin position="22"/>
        <end position="393"/>
    </location>
</feature>
<feature type="transmembrane region" description="Helical" evidence="6">
    <location>
        <begin position="88"/>
        <end position="111"/>
    </location>
</feature>
<gene>
    <name evidence="8" type="ORF">C8P66_10772</name>
</gene>
<evidence type="ECO:0000313" key="8">
    <source>
        <dbReference type="EMBL" id="PZW47034.1"/>
    </source>
</evidence>
<dbReference type="InterPro" id="IPR011701">
    <property type="entry name" value="MFS"/>
</dbReference>